<reference evidence="2" key="1">
    <citation type="submission" date="2020-02" db="EMBL/GenBank/DDBJ databases">
        <authorList>
            <person name="Meier V. D."/>
        </authorList>
    </citation>
    <scope>NUCLEOTIDE SEQUENCE</scope>
    <source>
        <strain evidence="2">AVDCRST_MAG28</strain>
    </source>
</reference>
<dbReference type="EMBL" id="CADCVE010000030">
    <property type="protein sequence ID" value="CAA9451114.1"/>
    <property type="molecule type" value="Genomic_DNA"/>
</dbReference>
<sequence>MRRFSIFVVGAALGVALLLCSAFAGLLGFASVEGAALSALLLFALVAADVVIGGLLVRALLSGASSSRGGGRSEGLFVGGALFAGAFVGGLLLGTMILLDTPPAARTLYAYAAGPGLGLVYGMVLGVPAVVGATIVELRFYSRGGDNSPRRLS</sequence>
<gene>
    <name evidence="2" type="ORF">AVDCRST_MAG28-1411</name>
</gene>
<name>A0A6J4QPN7_9ACTN</name>
<evidence type="ECO:0000256" key="1">
    <source>
        <dbReference type="SAM" id="Phobius"/>
    </source>
</evidence>
<accession>A0A6J4QPN7</accession>
<feature type="transmembrane region" description="Helical" evidence="1">
    <location>
        <begin position="76"/>
        <end position="99"/>
    </location>
</feature>
<keyword evidence="1" id="KW-0812">Transmembrane</keyword>
<organism evidence="2">
    <name type="scientific">uncultured Rubrobacteraceae bacterium</name>
    <dbReference type="NCBI Taxonomy" id="349277"/>
    <lineage>
        <taxon>Bacteria</taxon>
        <taxon>Bacillati</taxon>
        <taxon>Actinomycetota</taxon>
        <taxon>Rubrobacteria</taxon>
        <taxon>Rubrobacterales</taxon>
        <taxon>Rubrobacteraceae</taxon>
        <taxon>environmental samples</taxon>
    </lineage>
</organism>
<keyword evidence="1" id="KW-0472">Membrane</keyword>
<evidence type="ECO:0000313" key="2">
    <source>
        <dbReference type="EMBL" id="CAA9451114.1"/>
    </source>
</evidence>
<protein>
    <submittedName>
        <fullName evidence="2">Uncharacterized protein</fullName>
    </submittedName>
</protein>
<proteinExistence type="predicted"/>
<feature type="transmembrane region" description="Helical" evidence="1">
    <location>
        <begin position="119"/>
        <end position="141"/>
    </location>
</feature>
<dbReference type="AlphaFoldDB" id="A0A6J4QPN7"/>
<keyword evidence="1" id="KW-1133">Transmembrane helix</keyword>
<feature type="transmembrane region" description="Helical" evidence="1">
    <location>
        <begin position="34"/>
        <end position="56"/>
    </location>
</feature>